<keyword evidence="2" id="KW-1185">Reference proteome</keyword>
<evidence type="ECO:0000313" key="1">
    <source>
        <dbReference type="EMBL" id="BCS87359.1"/>
    </source>
</evidence>
<dbReference type="EMBL" id="AP024485">
    <property type="protein sequence ID" value="BCS87359.1"/>
    <property type="molecule type" value="Genomic_DNA"/>
</dbReference>
<gene>
    <name evidence="1" type="ORF">PSDVSF_06010</name>
</gene>
<accession>A0ABM7P3G8</accession>
<evidence type="ECO:0000313" key="2">
    <source>
        <dbReference type="Proteomes" id="UP001053296"/>
    </source>
</evidence>
<dbReference type="Proteomes" id="UP001053296">
    <property type="component" value="Chromosome"/>
</dbReference>
<sequence length="92" mass="10069">MNKLTPKQMAETIRKGDPLGPDFLKKVADTLDGVGYQQFLRLRDENATLKGELAAIKSDTTVTPSMSNGIAWCECPACEYNFMLGNIEENGG</sequence>
<dbReference type="RefSeq" id="WP_229593546.1">
    <property type="nucleotide sequence ID" value="NZ_AP024485.1"/>
</dbReference>
<name>A0ABM7P3G8_9BACT</name>
<organism evidence="1 2">
    <name type="scientific">Pseudodesulfovibrio sediminis</name>
    <dbReference type="NCBI Taxonomy" id="2810563"/>
    <lineage>
        <taxon>Bacteria</taxon>
        <taxon>Pseudomonadati</taxon>
        <taxon>Thermodesulfobacteriota</taxon>
        <taxon>Desulfovibrionia</taxon>
        <taxon>Desulfovibrionales</taxon>
        <taxon>Desulfovibrionaceae</taxon>
    </lineage>
</organism>
<reference evidence="1" key="1">
    <citation type="journal article" date="2022" name="Arch. Microbiol.">
        <title>Pseudodesulfovibrio sediminis sp. nov., a mesophilic and neutrophilic sulfate-reducing bacterium isolated from sediment of a brackish lake.</title>
        <authorList>
            <person name="Takahashi A."/>
            <person name="Kojima H."/>
            <person name="Watanabe M."/>
            <person name="Fukui M."/>
        </authorList>
    </citation>
    <scope>NUCLEOTIDE SEQUENCE</scope>
    <source>
        <strain evidence="1">SF6</strain>
    </source>
</reference>
<proteinExistence type="predicted"/>
<protein>
    <submittedName>
        <fullName evidence="1">Uncharacterized protein</fullName>
    </submittedName>
</protein>